<feature type="region of interest" description="Disordered" evidence="1">
    <location>
        <begin position="69"/>
        <end position="129"/>
    </location>
</feature>
<name>A0A6P4CKH9_ARADU</name>
<organism evidence="2 3">
    <name type="scientific">Arachis duranensis</name>
    <name type="common">Wild peanut</name>
    <dbReference type="NCBI Taxonomy" id="130453"/>
    <lineage>
        <taxon>Eukaryota</taxon>
        <taxon>Viridiplantae</taxon>
        <taxon>Streptophyta</taxon>
        <taxon>Embryophyta</taxon>
        <taxon>Tracheophyta</taxon>
        <taxon>Spermatophyta</taxon>
        <taxon>Magnoliopsida</taxon>
        <taxon>eudicotyledons</taxon>
        <taxon>Gunneridae</taxon>
        <taxon>Pentapetalae</taxon>
        <taxon>rosids</taxon>
        <taxon>fabids</taxon>
        <taxon>Fabales</taxon>
        <taxon>Fabaceae</taxon>
        <taxon>Papilionoideae</taxon>
        <taxon>50 kb inversion clade</taxon>
        <taxon>dalbergioids sensu lato</taxon>
        <taxon>Dalbergieae</taxon>
        <taxon>Pterocarpus clade</taxon>
        <taxon>Arachis</taxon>
    </lineage>
</organism>
<evidence type="ECO:0000256" key="1">
    <source>
        <dbReference type="SAM" id="MobiDB-lite"/>
    </source>
</evidence>
<protein>
    <submittedName>
        <fullName evidence="3">Uncharacterized protein LOC107476945</fullName>
    </submittedName>
</protein>
<feature type="compositionally biased region" description="Basic and acidic residues" evidence="1">
    <location>
        <begin position="79"/>
        <end position="129"/>
    </location>
</feature>
<dbReference type="AlphaFoldDB" id="A0A6P4CKH9"/>
<dbReference type="GeneID" id="107476945"/>
<feature type="compositionally biased region" description="Gly residues" evidence="1">
    <location>
        <begin position="69"/>
        <end position="78"/>
    </location>
</feature>
<dbReference type="Pfam" id="PF06830">
    <property type="entry name" value="Root_cap"/>
    <property type="match status" value="1"/>
</dbReference>
<sequence length="432" mass="48372">MLVMSIQTPLNTFKHLKNKSKGVERKQKKAQTCISISTKMASRKWTILVAFFILLIAMEAAIVNAQGKGNGNGNGDYGKGNDKGNGKDNGKQDDKGKNKDKSKDKNKDKGKGEEKPPKKNYDESSDYEKLSPLPSGQERGFCKAKTACQFKTLVCPAECNQRKPKKNKQQKGCFLDCSSKCEATCKYRKANCDGYGSLCYDPRFVGGDGVMFYFHGAKGGNFAIVSDHDFQINAHFIGTRPQGRTRDYTWVQALAVMFDSHTLDIAARRVSQWDDKVDTLIVKWDGKLVSIPTDGEAEWRANGDDREVIIERTDDTNSLRVTVSGLVEMDIRARPIGEKENKVHNYQLPSDDAFAHLETQFRFKNLSDSVEGILGQTYRPNYVSTVKKGVAMPMMGGEDKYETRTLYSTTCKLCRFERPTEIASTEGLIAQY</sequence>
<accession>A0A6P4CKH9</accession>
<dbReference type="Proteomes" id="UP000515211">
    <property type="component" value="Chromosome 3"/>
</dbReference>
<reference evidence="3" key="2">
    <citation type="submission" date="2025-08" db="UniProtKB">
        <authorList>
            <consortium name="RefSeq"/>
        </authorList>
    </citation>
    <scope>IDENTIFICATION</scope>
    <source>
        <tissue evidence="3">Whole plant</tissue>
    </source>
</reference>
<dbReference type="PANTHER" id="PTHR31656">
    <property type="entry name" value="ROOT CAP DOMAIN-CONTAINING PROTEIN"/>
    <property type="match status" value="1"/>
</dbReference>
<proteinExistence type="predicted"/>
<keyword evidence="2" id="KW-1185">Reference proteome</keyword>
<reference evidence="2" key="1">
    <citation type="journal article" date="2016" name="Nat. Genet.">
        <title>The genome sequences of Arachis duranensis and Arachis ipaensis, the diploid ancestors of cultivated peanut.</title>
        <authorList>
            <person name="Bertioli D.J."/>
            <person name="Cannon S.B."/>
            <person name="Froenicke L."/>
            <person name="Huang G."/>
            <person name="Farmer A.D."/>
            <person name="Cannon E.K."/>
            <person name="Liu X."/>
            <person name="Gao D."/>
            <person name="Clevenger J."/>
            <person name="Dash S."/>
            <person name="Ren L."/>
            <person name="Moretzsohn M.C."/>
            <person name="Shirasawa K."/>
            <person name="Huang W."/>
            <person name="Vidigal B."/>
            <person name="Abernathy B."/>
            <person name="Chu Y."/>
            <person name="Niederhuth C.E."/>
            <person name="Umale P."/>
            <person name="Araujo A.C."/>
            <person name="Kozik A."/>
            <person name="Kim K.D."/>
            <person name="Burow M.D."/>
            <person name="Varshney R.K."/>
            <person name="Wang X."/>
            <person name="Zhang X."/>
            <person name="Barkley N."/>
            <person name="Guimaraes P.M."/>
            <person name="Isobe S."/>
            <person name="Guo B."/>
            <person name="Liao B."/>
            <person name="Stalker H.T."/>
            <person name="Schmitz R.J."/>
            <person name="Scheffler B.E."/>
            <person name="Leal-Bertioli S.C."/>
            <person name="Xun X."/>
            <person name="Jackson S.A."/>
            <person name="Michelmore R."/>
            <person name="Ozias-Akins P."/>
        </authorList>
    </citation>
    <scope>NUCLEOTIDE SEQUENCE [LARGE SCALE GENOMIC DNA]</scope>
    <source>
        <strain evidence="2">cv. V14167</strain>
    </source>
</reference>
<dbReference type="InterPro" id="IPR009646">
    <property type="entry name" value="Root_cap"/>
</dbReference>
<evidence type="ECO:0000313" key="2">
    <source>
        <dbReference type="Proteomes" id="UP000515211"/>
    </source>
</evidence>
<evidence type="ECO:0000313" key="3">
    <source>
        <dbReference type="RefSeq" id="XP_015952381.2"/>
    </source>
</evidence>
<dbReference type="KEGG" id="adu:107476945"/>
<dbReference type="RefSeq" id="XP_015952381.2">
    <property type="nucleotide sequence ID" value="XM_016096895.3"/>
</dbReference>
<gene>
    <name evidence="3" type="primary">LOC107476945</name>
</gene>